<organism evidence="1 2">
    <name type="scientific">Romanomermis culicivorax</name>
    <name type="common">Nematode worm</name>
    <dbReference type="NCBI Taxonomy" id="13658"/>
    <lineage>
        <taxon>Eukaryota</taxon>
        <taxon>Metazoa</taxon>
        <taxon>Ecdysozoa</taxon>
        <taxon>Nematoda</taxon>
        <taxon>Enoplea</taxon>
        <taxon>Dorylaimia</taxon>
        <taxon>Mermithida</taxon>
        <taxon>Mermithoidea</taxon>
        <taxon>Mermithidae</taxon>
        <taxon>Romanomermis</taxon>
    </lineage>
</organism>
<reference evidence="2" key="1">
    <citation type="submission" date="2022-11" db="UniProtKB">
        <authorList>
            <consortium name="WormBaseParasite"/>
        </authorList>
    </citation>
    <scope>IDENTIFICATION</scope>
</reference>
<dbReference type="AlphaFoldDB" id="A0A915JM60"/>
<sequence>MLYSKVLENLKNAAKLNKRSTEKQKNKKNINNLVLLINRAAFGYTGKLMDEGEIQRTKYLA</sequence>
<accession>A0A915JM60</accession>
<evidence type="ECO:0000313" key="2">
    <source>
        <dbReference type="WBParaSite" id="nRc.2.0.1.t27294-RA"/>
    </source>
</evidence>
<proteinExistence type="predicted"/>
<evidence type="ECO:0000313" key="1">
    <source>
        <dbReference type="Proteomes" id="UP000887565"/>
    </source>
</evidence>
<keyword evidence="1" id="KW-1185">Reference proteome</keyword>
<dbReference type="Proteomes" id="UP000887565">
    <property type="component" value="Unplaced"/>
</dbReference>
<protein>
    <submittedName>
        <fullName evidence="2">Uncharacterized protein</fullName>
    </submittedName>
</protein>
<name>A0A915JM60_ROMCU</name>
<dbReference type="WBParaSite" id="nRc.2.0.1.t27294-RA">
    <property type="protein sequence ID" value="nRc.2.0.1.t27294-RA"/>
    <property type="gene ID" value="nRc.2.0.1.g27294"/>
</dbReference>